<dbReference type="InterPro" id="IPR043502">
    <property type="entry name" value="DNA/RNA_pol_sf"/>
</dbReference>
<name>A0A9J7IQE4_SPOLT</name>
<dbReference type="GeneID" id="111352874"/>
<dbReference type="KEGG" id="sliu:111352874"/>
<gene>
    <name evidence="2" type="primary">LOC111352874</name>
</gene>
<dbReference type="Pfam" id="PF05380">
    <property type="entry name" value="Peptidase_A17"/>
    <property type="match status" value="1"/>
</dbReference>
<dbReference type="CDD" id="cd01644">
    <property type="entry name" value="RT_pepA17"/>
    <property type="match status" value="1"/>
</dbReference>
<dbReference type="Proteomes" id="UP000301870">
    <property type="component" value="Chromosome 16"/>
</dbReference>
<evidence type="ECO:0000313" key="1">
    <source>
        <dbReference type="Proteomes" id="UP000301870"/>
    </source>
</evidence>
<dbReference type="RefSeq" id="XP_022821325.1">
    <property type="nucleotide sequence ID" value="XM_022965557.1"/>
</dbReference>
<proteinExistence type="predicted"/>
<evidence type="ECO:0000313" key="2">
    <source>
        <dbReference type="RefSeq" id="XP_022821325.1"/>
    </source>
</evidence>
<dbReference type="PANTHER" id="PTHR47331">
    <property type="entry name" value="PHD-TYPE DOMAIN-CONTAINING PROTEIN"/>
    <property type="match status" value="1"/>
</dbReference>
<reference evidence="2" key="1">
    <citation type="submission" date="2025-08" db="UniProtKB">
        <authorList>
            <consortium name="RefSeq"/>
        </authorList>
    </citation>
    <scope>IDENTIFICATION</scope>
    <source>
        <strain evidence="2">Ishihara</strain>
        <tissue evidence="2">Whole body</tissue>
    </source>
</reference>
<accession>A0A9J7IQE4</accession>
<dbReference type="AlphaFoldDB" id="A0A9J7IQE4"/>
<sequence>MFVQVFVFVQSVRKCSVRKAKVIKKRNYATVGFSDSNNRLAEDKVVTAAVVTSTAPSGEGTNESVGKPICYLGQLDHSLGLLATALVQVESDRNGTVQTFRALLDQGSQVSLITEAAVQFLGLHKVPTQTGIHRLGDDEGSSVPSRSMVTFKLQSRLDPNYCSYVSAYVMNKLTTNLPQRKIIQVPPSLSNLQLADPSFHTPGKIDLLLGAQVVGEVLLDGLVKGPPGSPVAQKTKLGWIVSGEIQSSAVSRPVCYHTIVQSVDVNDLMRKFWELESEPSVQRILNEEELKCEDFYSKTTKRDSTGRYIVKLPFNTENPKCALGRSSEVIARRRYLNLEKRLVKEPELREQYRAVINEYIQLGHAEVVPPAELDIDAFYLPHHAVVRDDKVTTKVRVVFDASCSGHNGVSLNKELMVGPTLQPDLRQVIMRWRRHPISLVADIVKMYRQVIVSREDADYQRFLWRDKPDAELEHFRLLRVTFGTASAPYLAVRTLQQLAHDEGSNYTLIEDRILKDFYVDDFLSGCESIAEGQQIHQQMNELLSRGGFQLQKWSSSNVDLHCKIQDGPLTENLELKSDAVMKILGLTWDRLTDTFNYTVNLPLLEAPVTKRKVVSDIARLFDPLGWLAPVVITAKIFIQRLWLAGIEWDDELPDQLLKEWITFRNNLYHVQEFKLPRWIRTSKSDVLLELHGFSDASNIAYAAVVYTRCVDSEGNVHVSLVASKTKVAPVKQVSIPRLELCGAVLLSKLLREVSNTLSVCKTNIHAWTDSTVVLAWLSSHPSRWKTFVGNRVSDILTFMDSNQWSHVQSKDNPADCASRGINPSECADLVIWMQGPSWLHSAEINYNRRLIEETNLEEKGTLMSAHCMVVLS</sequence>
<organism evidence="1 2">
    <name type="scientific">Spodoptera litura</name>
    <name type="common">Asian cotton leafworm</name>
    <dbReference type="NCBI Taxonomy" id="69820"/>
    <lineage>
        <taxon>Eukaryota</taxon>
        <taxon>Metazoa</taxon>
        <taxon>Ecdysozoa</taxon>
        <taxon>Arthropoda</taxon>
        <taxon>Hexapoda</taxon>
        <taxon>Insecta</taxon>
        <taxon>Pterygota</taxon>
        <taxon>Neoptera</taxon>
        <taxon>Endopterygota</taxon>
        <taxon>Lepidoptera</taxon>
        <taxon>Glossata</taxon>
        <taxon>Ditrysia</taxon>
        <taxon>Noctuoidea</taxon>
        <taxon>Noctuidae</taxon>
        <taxon>Amphipyrinae</taxon>
        <taxon>Spodoptera</taxon>
    </lineage>
</organism>
<protein>
    <submittedName>
        <fullName evidence="2">Uncharacterized protein LOC111352874</fullName>
    </submittedName>
</protein>
<dbReference type="PANTHER" id="PTHR47331:SF5">
    <property type="entry name" value="RIBONUCLEASE H"/>
    <property type="match status" value="1"/>
</dbReference>
<dbReference type="SUPFAM" id="SSF56672">
    <property type="entry name" value="DNA/RNA polymerases"/>
    <property type="match status" value="1"/>
</dbReference>
<dbReference type="InterPro" id="IPR008042">
    <property type="entry name" value="Retrotrans_Pao"/>
</dbReference>
<keyword evidence="1" id="KW-1185">Reference proteome</keyword>
<dbReference type="GO" id="GO:0071897">
    <property type="term" value="P:DNA biosynthetic process"/>
    <property type="evidence" value="ECO:0007669"/>
    <property type="project" value="UniProtKB-ARBA"/>
</dbReference>
<dbReference type="OrthoDB" id="8033604at2759"/>